<comment type="cofactor">
    <cofactor evidence="1">
        <name>Mg(2+)</name>
        <dbReference type="ChEBI" id="CHEBI:18420"/>
    </cofactor>
</comment>
<name>A0ABD3D4J7_9LAMI</name>
<evidence type="ECO:0000259" key="3">
    <source>
        <dbReference type="Pfam" id="PF14214"/>
    </source>
</evidence>
<sequence length="522" mass="59548">MIIQLDLRDNTKNIYRRSRRSVLGLQIDDNLIDHPPLPSEYVDHGDASYECRYCDALFWLDERLLREGNSANPIYSGCCQVGIVDLPRLLEPPVFLSDLLHGNSSRSKHFQENIRSYNSMFCFTSMGGKIDHDINKGSGPRIFRLHGQNYHLIVSLLPEDGTSPKFAQMYIYDTENEVSHRKNFVRGSSGVNNLCEDVIVGLKDKLDDNNKLVKTFRMAKDKIQKSCDANVRVRLIGKRQNSKDDRTRNLPTCSEVAVLVVGYFDNALGPREIVDGFTENISFTRRKNITEKGRKNVSVREYFAFRLHDRKNEASTILSSRRLFQQFIVDTYTMVEKCLLKWVYLNQKKFRVDIYKGLEDAVVSSDCDPKSRELRLSDSEIQNYTLVEIEKLLKQQSKSLRDYESMPFPEHDGSVLGHSRLISDEVNYDRKALSLEHDRLFLNMTTEQKGVYSNIISAVNSDKGGVFFVYGYGGTGKTYIWRTLSAALRSKGHIVLNVASSGIASLLLVQSPVKRCCSPVSI</sequence>
<comment type="catalytic activity">
    <reaction evidence="1">
        <text>ATP + H2O = ADP + phosphate + H(+)</text>
        <dbReference type="Rhea" id="RHEA:13065"/>
        <dbReference type="ChEBI" id="CHEBI:15377"/>
        <dbReference type="ChEBI" id="CHEBI:15378"/>
        <dbReference type="ChEBI" id="CHEBI:30616"/>
        <dbReference type="ChEBI" id="CHEBI:43474"/>
        <dbReference type="ChEBI" id="CHEBI:456216"/>
        <dbReference type="EC" id="5.6.2.3"/>
    </reaction>
</comment>
<dbReference type="GO" id="GO:0043139">
    <property type="term" value="F:5'-3' DNA helicase activity"/>
    <property type="evidence" value="ECO:0007669"/>
    <property type="project" value="UniProtKB-EC"/>
</dbReference>
<dbReference type="GO" id="GO:0005524">
    <property type="term" value="F:ATP binding"/>
    <property type="evidence" value="ECO:0007669"/>
    <property type="project" value="UniProtKB-KW"/>
</dbReference>
<dbReference type="PANTHER" id="PTHR45786">
    <property type="entry name" value="DNA BINDING PROTEIN-LIKE"/>
    <property type="match status" value="1"/>
</dbReference>
<keyword evidence="1" id="KW-0067">ATP-binding</keyword>
<keyword evidence="1" id="KW-0378">Hydrolase</keyword>
<dbReference type="EC" id="5.6.2.3" evidence="1"/>
<dbReference type="Gene3D" id="3.40.50.300">
    <property type="entry name" value="P-loop containing nucleotide triphosphate hydrolases"/>
    <property type="match status" value="1"/>
</dbReference>
<feature type="domain" description="Helitron helicase-like" evidence="3">
    <location>
        <begin position="302"/>
        <end position="371"/>
    </location>
</feature>
<keyword evidence="1" id="KW-0547">Nucleotide-binding</keyword>
<dbReference type="EMBL" id="JAVIJP010000026">
    <property type="protein sequence ID" value="KAL3637215.1"/>
    <property type="molecule type" value="Genomic_DNA"/>
</dbReference>
<keyword evidence="1" id="KW-0234">DNA repair</keyword>
<proteinExistence type="inferred from homology"/>
<dbReference type="Proteomes" id="UP001632038">
    <property type="component" value="Unassembled WGS sequence"/>
</dbReference>
<reference evidence="5" key="1">
    <citation type="journal article" date="2024" name="IScience">
        <title>Strigolactones Initiate the Formation of Haustorium-like Structures in Castilleja.</title>
        <authorList>
            <person name="Buerger M."/>
            <person name="Peterson D."/>
            <person name="Chory J."/>
        </authorList>
    </citation>
    <scope>NUCLEOTIDE SEQUENCE [LARGE SCALE GENOMIC DNA]</scope>
</reference>
<dbReference type="InterPro" id="IPR027417">
    <property type="entry name" value="P-loop_NTPase"/>
</dbReference>
<dbReference type="AlphaFoldDB" id="A0ABD3D4J7"/>
<keyword evidence="1" id="KW-0227">DNA damage</keyword>
<keyword evidence="1" id="KW-0233">DNA recombination</keyword>
<protein>
    <recommendedName>
        <fullName evidence="1">ATP-dependent DNA helicase</fullName>
        <ecNumber evidence="1">5.6.2.3</ecNumber>
    </recommendedName>
</protein>
<dbReference type="Pfam" id="PF14214">
    <property type="entry name" value="Helitron_like_N"/>
    <property type="match status" value="1"/>
</dbReference>
<keyword evidence="5" id="KW-1185">Reference proteome</keyword>
<dbReference type="SUPFAM" id="SSF52540">
    <property type="entry name" value="P-loop containing nucleoside triphosphate hydrolases"/>
    <property type="match status" value="1"/>
</dbReference>
<dbReference type="PANTHER" id="PTHR45786:SF66">
    <property type="entry name" value="HOOK MOTIF PROTEIN, PUTATIVE-RELATED"/>
    <property type="match status" value="1"/>
</dbReference>
<evidence type="ECO:0000256" key="1">
    <source>
        <dbReference type="RuleBase" id="RU363044"/>
    </source>
</evidence>
<organism evidence="4 5">
    <name type="scientific">Castilleja foliolosa</name>
    <dbReference type="NCBI Taxonomy" id="1961234"/>
    <lineage>
        <taxon>Eukaryota</taxon>
        <taxon>Viridiplantae</taxon>
        <taxon>Streptophyta</taxon>
        <taxon>Embryophyta</taxon>
        <taxon>Tracheophyta</taxon>
        <taxon>Spermatophyta</taxon>
        <taxon>Magnoliopsida</taxon>
        <taxon>eudicotyledons</taxon>
        <taxon>Gunneridae</taxon>
        <taxon>Pentapetalae</taxon>
        <taxon>asterids</taxon>
        <taxon>lamiids</taxon>
        <taxon>Lamiales</taxon>
        <taxon>Orobanchaceae</taxon>
        <taxon>Pedicularideae</taxon>
        <taxon>Castillejinae</taxon>
        <taxon>Castilleja</taxon>
    </lineage>
</organism>
<dbReference type="InterPro" id="IPR010285">
    <property type="entry name" value="DNA_helicase_pif1-like_DEAD"/>
</dbReference>
<accession>A0ABD3D4J7</accession>
<dbReference type="GO" id="GO:0016787">
    <property type="term" value="F:hydrolase activity"/>
    <property type="evidence" value="ECO:0007669"/>
    <property type="project" value="UniProtKB-KW"/>
</dbReference>
<dbReference type="GO" id="GO:0006281">
    <property type="term" value="P:DNA repair"/>
    <property type="evidence" value="ECO:0007669"/>
    <property type="project" value="UniProtKB-KW"/>
</dbReference>
<dbReference type="GO" id="GO:0006310">
    <property type="term" value="P:DNA recombination"/>
    <property type="evidence" value="ECO:0007669"/>
    <property type="project" value="UniProtKB-KW"/>
</dbReference>
<comment type="caution">
    <text evidence="4">The sequence shown here is derived from an EMBL/GenBank/DDBJ whole genome shotgun (WGS) entry which is preliminary data.</text>
</comment>
<keyword evidence="1" id="KW-0347">Helicase</keyword>
<evidence type="ECO:0000259" key="2">
    <source>
        <dbReference type="Pfam" id="PF05970"/>
    </source>
</evidence>
<dbReference type="Pfam" id="PF05970">
    <property type="entry name" value="PIF1"/>
    <property type="match status" value="1"/>
</dbReference>
<dbReference type="InterPro" id="IPR025476">
    <property type="entry name" value="Helitron_helicase-like"/>
</dbReference>
<comment type="similarity">
    <text evidence="1">Belongs to the helicase family.</text>
</comment>
<feature type="domain" description="DNA helicase Pif1-like DEAD-box helicase" evidence="2">
    <location>
        <begin position="444"/>
        <end position="508"/>
    </location>
</feature>
<evidence type="ECO:0000313" key="5">
    <source>
        <dbReference type="Proteomes" id="UP001632038"/>
    </source>
</evidence>
<evidence type="ECO:0000313" key="4">
    <source>
        <dbReference type="EMBL" id="KAL3637215.1"/>
    </source>
</evidence>
<gene>
    <name evidence="4" type="ORF">CASFOL_019514</name>
</gene>